<dbReference type="KEGG" id="mmx:MmarC6_0074"/>
<dbReference type="AlphaFoldDB" id="A9A7F0"/>
<reference evidence="1" key="1">
    <citation type="submission" date="2007-10" db="EMBL/GenBank/DDBJ databases">
        <title>Complete sequence of Methanococcus maripaludis C6.</title>
        <authorList>
            <consortium name="US DOE Joint Genome Institute"/>
            <person name="Copeland A."/>
            <person name="Lucas S."/>
            <person name="Lapidus A."/>
            <person name="Barry K."/>
            <person name="Glavina del Rio T."/>
            <person name="Dalin E."/>
            <person name="Tice H."/>
            <person name="Pitluck S."/>
            <person name="Clum A."/>
            <person name="Schmutz J."/>
            <person name="Larimer F."/>
            <person name="Land M."/>
            <person name="Hauser L."/>
            <person name="Kyrpides N."/>
            <person name="Mikhailova N."/>
            <person name="Sieprawska-Lupa M."/>
            <person name="Whitman W.B."/>
            <person name="Richardson P."/>
        </authorList>
    </citation>
    <scope>NUCLEOTIDE SEQUENCE [LARGE SCALE GENOMIC DNA]</scope>
    <source>
        <strain evidence="1">C6</strain>
    </source>
</reference>
<organism evidence="1">
    <name type="scientific">Methanococcus maripaludis (strain C6 / ATCC BAA-1332)</name>
    <dbReference type="NCBI Taxonomy" id="444158"/>
    <lineage>
        <taxon>Archaea</taxon>
        <taxon>Methanobacteriati</taxon>
        <taxon>Methanobacteriota</taxon>
        <taxon>Methanomada group</taxon>
        <taxon>Methanococci</taxon>
        <taxon>Methanococcales</taxon>
        <taxon>Methanococcaceae</taxon>
        <taxon>Methanococcus</taxon>
    </lineage>
</organism>
<protein>
    <submittedName>
        <fullName evidence="1">Uncharacterized protein</fullName>
    </submittedName>
</protein>
<dbReference type="EMBL" id="CP000867">
    <property type="protein sequence ID" value="ABX00898.1"/>
    <property type="molecule type" value="Genomic_DNA"/>
</dbReference>
<evidence type="ECO:0000313" key="1">
    <source>
        <dbReference type="EMBL" id="ABX00898.1"/>
    </source>
</evidence>
<gene>
    <name evidence="1" type="ordered locus">MmarC6_0074</name>
</gene>
<dbReference type="STRING" id="444158.MmarC6_0074"/>
<sequence>MKNGDKEFLELLEKYSGYYSKMKTQMDYMESRQSQYIFVEGSRDKLIDMYPEMDFKNISDSDLRKIKQVWFREDIVEPLLDSFDEDTKKLLENIWVGHLPVPQLNARCRYVPNTKTPVIAFYDLLFGVLSFHAESHYIAHQLNEIDPKLCDFFVDYHYKVIIDIFNGKRRTIPCYNLPRHIKTSSSLLACAQEIFLLAHEYAHIYLNHLDTVSSFNPVDGSINIKEYCFSKQREFEADLQAIRWIINFRNRISNTDKENILMITKNISLVVELFFLFYAIELNCNITSETHPKSKERLQYIYENIKNELSEYEIMSFEQMFNCMELCCKFRDFEITEEMEEIVTVAVENLNYE</sequence>
<dbReference type="HOGENOM" id="CLU_773173_0_0_2"/>
<accession>A9A7F0</accession>
<name>A9A7F0_METM6</name>
<proteinExistence type="predicted"/>